<reference evidence="5" key="3">
    <citation type="submission" date="2015-06" db="UniProtKB">
        <authorList>
            <consortium name="EnsemblMetazoa"/>
        </authorList>
    </citation>
    <scope>IDENTIFICATION</scope>
</reference>
<sequence length="149" mass="17080">MEMCVWQFVIVACLAVTTEPNKFKHRAPLNKTVRKIRDKSGASEENFHPILVKKVEPEDAGTYGEEDQSDQTEEEEDKKGGKTKKEKNKTKKSGKTKKRNENNEEENEKMWRPTRRNETVATWQTGKLAGIVAFLLICGIVVNENILMK</sequence>
<dbReference type="KEGG" id="hro:HELRODRAFT_165540"/>
<organism evidence="5 6">
    <name type="scientific">Helobdella robusta</name>
    <name type="common">Californian leech</name>
    <dbReference type="NCBI Taxonomy" id="6412"/>
    <lineage>
        <taxon>Eukaryota</taxon>
        <taxon>Metazoa</taxon>
        <taxon>Spiralia</taxon>
        <taxon>Lophotrochozoa</taxon>
        <taxon>Annelida</taxon>
        <taxon>Clitellata</taxon>
        <taxon>Hirudinea</taxon>
        <taxon>Rhynchobdellida</taxon>
        <taxon>Glossiphoniidae</taxon>
        <taxon>Helobdella</taxon>
    </lineage>
</organism>
<dbReference type="GeneID" id="20201096"/>
<dbReference type="Proteomes" id="UP000015101">
    <property type="component" value="Unassembled WGS sequence"/>
</dbReference>
<feature type="chain" id="PRO_5010980102" evidence="3">
    <location>
        <begin position="21"/>
        <end position="149"/>
    </location>
</feature>
<feature type="signal peptide" evidence="3">
    <location>
        <begin position="1"/>
        <end position="20"/>
    </location>
</feature>
<evidence type="ECO:0000313" key="4">
    <source>
        <dbReference type="EMBL" id="ESN91498.1"/>
    </source>
</evidence>
<dbReference type="RefSeq" id="XP_009030347.1">
    <property type="nucleotide sequence ID" value="XM_009032099.1"/>
</dbReference>
<evidence type="ECO:0000313" key="5">
    <source>
        <dbReference type="EnsemblMetazoa" id="HelroP165540"/>
    </source>
</evidence>
<dbReference type="HOGENOM" id="CLU_1751716_0_0_1"/>
<dbReference type="AlphaFoldDB" id="T1EWZ6"/>
<feature type="transmembrane region" description="Helical" evidence="2">
    <location>
        <begin position="128"/>
        <end position="147"/>
    </location>
</feature>
<keyword evidence="3" id="KW-0732">Signal</keyword>
<keyword evidence="2" id="KW-0472">Membrane</keyword>
<dbReference type="EnsemblMetazoa" id="HelroT165540">
    <property type="protein sequence ID" value="HelroP165540"/>
    <property type="gene ID" value="HelroG165540"/>
</dbReference>
<keyword evidence="6" id="KW-1185">Reference proteome</keyword>
<feature type="region of interest" description="Disordered" evidence="1">
    <location>
        <begin position="40"/>
        <end position="113"/>
    </location>
</feature>
<dbReference type="EMBL" id="AMQM01002091">
    <property type="status" value="NOT_ANNOTATED_CDS"/>
    <property type="molecule type" value="Genomic_DNA"/>
</dbReference>
<evidence type="ECO:0000256" key="3">
    <source>
        <dbReference type="SAM" id="SignalP"/>
    </source>
</evidence>
<keyword evidence="2" id="KW-1133">Transmembrane helix</keyword>
<evidence type="ECO:0000256" key="1">
    <source>
        <dbReference type="SAM" id="MobiDB-lite"/>
    </source>
</evidence>
<reference evidence="6" key="1">
    <citation type="submission" date="2012-12" db="EMBL/GenBank/DDBJ databases">
        <authorList>
            <person name="Hellsten U."/>
            <person name="Grimwood J."/>
            <person name="Chapman J.A."/>
            <person name="Shapiro H."/>
            <person name="Aerts A."/>
            <person name="Otillar R.P."/>
            <person name="Terry A.Y."/>
            <person name="Boore J.L."/>
            <person name="Simakov O."/>
            <person name="Marletaz F."/>
            <person name="Cho S.-J."/>
            <person name="Edsinger-Gonzales E."/>
            <person name="Havlak P."/>
            <person name="Kuo D.-H."/>
            <person name="Larsson T."/>
            <person name="Lv J."/>
            <person name="Arendt D."/>
            <person name="Savage R."/>
            <person name="Osoegawa K."/>
            <person name="de Jong P."/>
            <person name="Lindberg D.R."/>
            <person name="Seaver E.C."/>
            <person name="Weisblat D.A."/>
            <person name="Putnam N.H."/>
            <person name="Grigoriev I.V."/>
            <person name="Rokhsar D.S."/>
        </authorList>
    </citation>
    <scope>NUCLEOTIDE SEQUENCE</scope>
</reference>
<evidence type="ECO:0000313" key="6">
    <source>
        <dbReference type="Proteomes" id="UP000015101"/>
    </source>
</evidence>
<accession>T1EWZ6</accession>
<evidence type="ECO:0000256" key="2">
    <source>
        <dbReference type="SAM" id="Phobius"/>
    </source>
</evidence>
<proteinExistence type="predicted"/>
<protein>
    <submittedName>
        <fullName evidence="4 5">Uncharacterized protein</fullName>
    </submittedName>
</protein>
<dbReference type="InParanoid" id="T1EWZ6"/>
<reference evidence="4 6" key="2">
    <citation type="journal article" date="2013" name="Nature">
        <title>Insights into bilaterian evolution from three spiralian genomes.</title>
        <authorList>
            <person name="Simakov O."/>
            <person name="Marletaz F."/>
            <person name="Cho S.J."/>
            <person name="Edsinger-Gonzales E."/>
            <person name="Havlak P."/>
            <person name="Hellsten U."/>
            <person name="Kuo D.H."/>
            <person name="Larsson T."/>
            <person name="Lv J."/>
            <person name="Arendt D."/>
            <person name="Savage R."/>
            <person name="Osoegawa K."/>
            <person name="de Jong P."/>
            <person name="Grimwood J."/>
            <person name="Chapman J.A."/>
            <person name="Shapiro H."/>
            <person name="Aerts A."/>
            <person name="Otillar R.P."/>
            <person name="Terry A.Y."/>
            <person name="Boore J.L."/>
            <person name="Grigoriev I.V."/>
            <person name="Lindberg D.R."/>
            <person name="Seaver E.C."/>
            <person name="Weisblat D.A."/>
            <person name="Putnam N.H."/>
            <person name="Rokhsar D.S."/>
        </authorList>
    </citation>
    <scope>NUCLEOTIDE SEQUENCE</scope>
</reference>
<gene>
    <name evidence="5" type="primary">20201096</name>
    <name evidence="4" type="ORF">HELRODRAFT_165540</name>
</gene>
<name>T1EWZ6_HELRO</name>
<dbReference type="CTD" id="20201096"/>
<feature type="compositionally biased region" description="Basic and acidic residues" evidence="1">
    <location>
        <begin position="40"/>
        <end position="57"/>
    </location>
</feature>
<keyword evidence="2" id="KW-0812">Transmembrane</keyword>
<dbReference type="EMBL" id="KB097700">
    <property type="protein sequence ID" value="ESN91498.1"/>
    <property type="molecule type" value="Genomic_DNA"/>
</dbReference>
<feature type="compositionally biased region" description="Basic residues" evidence="1">
    <location>
        <begin position="81"/>
        <end position="98"/>
    </location>
</feature>
<feature type="compositionally biased region" description="Acidic residues" evidence="1">
    <location>
        <begin position="64"/>
        <end position="76"/>
    </location>
</feature>